<dbReference type="AlphaFoldDB" id="A0A3P6E5S8"/>
<accession>A0A3P6E5S8</accession>
<evidence type="ECO:0000313" key="1">
    <source>
        <dbReference type="EMBL" id="VDD31491.1"/>
    </source>
</evidence>
<dbReference type="EMBL" id="LR031875">
    <property type="protein sequence ID" value="VDD31491.1"/>
    <property type="molecule type" value="Genomic_DNA"/>
</dbReference>
<reference evidence="1" key="1">
    <citation type="submission" date="2018-11" db="EMBL/GenBank/DDBJ databases">
        <authorList>
            <consortium name="Genoscope - CEA"/>
            <person name="William W."/>
        </authorList>
    </citation>
    <scope>NUCLEOTIDE SEQUENCE</scope>
</reference>
<dbReference type="EMBL" id="LR031875">
    <property type="protein sequence ID" value="VDD32585.1"/>
    <property type="molecule type" value="Genomic_DNA"/>
</dbReference>
<name>A0A3P6E5S8_BRAOL</name>
<gene>
    <name evidence="1" type="ORF">BOLC9T56814H</name>
    <name evidence="2" type="ORF">BOLC9T57908H</name>
</gene>
<sequence length="73" mass="8014">MLLGKFGPSKGVPLTTLQQQLDLCTVVVYLSLWDKVAATFRGLLSSGNKTQSVNPKIIEVWSCIVKFTTCLLL</sequence>
<organism evidence="1">
    <name type="scientific">Brassica oleracea</name>
    <name type="common">Wild cabbage</name>
    <dbReference type="NCBI Taxonomy" id="3712"/>
    <lineage>
        <taxon>Eukaryota</taxon>
        <taxon>Viridiplantae</taxon>
        <taxon>Streptophyta</taxon>
        <taxon>Embryophyta</taxon>
        <taxon>Tracheophyta</taxon>
        <taxon>Spermatophyta</taxon>
        <taxon>Magnoliopsida</taxon>
        <taxon>eudicotyledons</taxon>
        <taxon>Gunneridae</taxon>
        <taxon>Pentapetalae</taxon>
        <taxon>rosids</taxon>
        <taxon>malvids</taxon>
        <taxon>Brassicales</taxon>
        <taxon>Brassicaceae</taxon>
        <taxon>Brassiceae</taxon>
        <taxon>Brassica</taxon>
    </lineage>
</organism>
<protein>
    <submittedName>
        <fullName evidence="1">Uncharacterized protein</fullName>
    </submittedName>
</protein>
<proteinExistence type="predicted"/>
<evidence type="ECO:0000313" key="2">
    <source>
        <dbReference type="EMBL" id="VDD32585.1"/>
    </source>
</evidence>